<proteinExistence type="inferred from homology"/>
<dbReference type="InterPro" id="IPR015422">
    <property type="entry name" value="PyrdxlP-dep_Trfase_small"/>
</dbReference>
<evidence type="ECO:0000256" key="2">
    <source>
        <dbReference type="ARBA" id="ARBA00022576"/>
    </source>
</evidence>
<dbReference type="GO" id="GO:0042802">
    <property type="term" value="F:identical protein binding"/>
    <property type="evidence" value="ECO:0007669"/>
    <property type="project" value="TreeGrafter"/>
</dbReference>
<dbReference type="AlphaFoldDB" id="A0A2P8HXH9"/>
<evidence type="ECO:0000256" key="3">
    <source>
        <dbReference type="ARBA" id="ARBA00022605"/>
    </source>
</evidence>
<dbReference type="GO" id="GO:0030170">
    <property type="term" value="F:pyridoxal phosphate binding"/>
    <property type="evidence" value="ECO:0007669"/>
    <property type="project" value="InterPro"/>
</dbReference>
<accession>A0A2P8HXH9</accession>
<dbReference type="InterPro" id="IPR050103">
    <property type="entry name" value="Class-III_PLP-dep_AT"/>
</dbReference>
<dbReference type="NCBIfam" id="NF002797">
    <property type="entry name" value="PRK02936.1"/>
    <property type="match status" value="1"/>
</dbReference>
<dbReference type="Gene3D" id="3.90.1150.10">
    <property type="entry name" value="Aspartate Aminotransferase, domain 1"/>
    <property type="match status" value="1"/>
</dbReference>
<comment type="cofactor">
    <cofactor evidence="1">
        <name>pyridoxal 5'-phosphate</name>
        <dbReference type="ChEBI" id="CHEBI:597326"/>
    </cofactor>
</comment>
<keyword evidence="4 7" id="KW-0808">Transferase</keyword>
<dbReference type="Gene3D" id="3.40.640.10">
    <property type="entry name" value="Type I PLP-dependent aspartate aminotransferase-like (Major domain)"/>
    <property type="match status" value="1"/>
</dbReference>
<dbReference type="Pfam" id="PF00202">
    <property type="entry name" value="Aminotran_3"/>
    <property type="match status" value="1"/>
</dbReference>
<keyword evidence="2 7" id="KW-0032">Aminotransferase</keyword>
<dbReference type="Proteomes" id="UP000242310">
    <property type="component" value="Unassembled WGS sequence"/>
</dbReference>
<dbReference type="NCBIfam" id="TIGR00707">
    <property type="entry name" value="argD"/>
    <property type="match status" value="1"/>
</dbReference>
<sequence>MTEQTTAEYIFPTYKRWPITFQAAAGSTIEDTDGKVYTDLMSGIGTVNFGHTHPRITAAVKAQLEQGWHASNFFHYDSQKQAARTLAELSGLNAAFFANSGAEANEGAIKLARKATGKTTIVTFHQSFHGRTTGSMAATGQPAVHSGFGPVLEGFTYVPFNDITAVKEAVDQNTAAVMLEIVQGEGGVKLGDAEFYKAVEQVAKEHGALVIVDEVQTGIGRTGRTFAFEHYGMRPSIVTSAKALGNGFPVGAVLAEASLVDAFGPGTHGSTFGGNPLAMSAVNAVLNELTEEQLAEVSRRGEAVQKKLNEALHNNPFVHEVRGLGMMIGIECIGPVTDIMTKLRSDGVLVLNAGPNVLRLLPPLNIPDPLLDEATDQLIHILQAYAEEYA</sequence>
<evidence type="ECO:0000256" key="5">
    <source>
        <dbReference type="ARBA" id="ARBA00022898"/>
    </source>
</evidence>
<comment type="similarity">
    <text evidence="6">Belongs to the class-III pyridoxal-phosphate-dependent aminotransferase family.</text>
</comment>
<dbReference type="OrthoDB" id="9807885at2"/>
<reference evidence="7 8" key="1">
    <citation type="submission" date="2018-03" db="EMBL/GenBank/DDBJ databases">
        <title>Genomic Encyclopedia of Type Strains, Phase III (KMG-III): the genomes of soil and plant-associated and newly described type strains.</title>
        <authorList>
            <person name="Whitman W."/>
        </authorList>
    </citation>
    <scope>NUCLEOTIDE SEQUENCE [LARGE SCALE GENOMIC DNA]</scope>
    <source>
        <strain evidence="7 8">CGMCC 1.07653</strain>
    </source>
</reference>
<evidence type="ECO:0000256" key="1">
    <source>
        <dbReference type="ARBA" id="ARBA00001933"/>
    </source>
</evidence>
<organism evidence="7 8">
    <name type="scientific">Salsuginibacillus halophilus</name>
    <dbReference type="NCBI Taxonomy" id="517424"/>
    <lineage>
        <taxon>Bacteria</taxon>
        <taxon>Bacillati</taxon>
        <taxon>Bacillota</taxon>
        <taxon>Bacilli</taxon>
        <taxon>Bacillales</taxon>
        <taxon>Bacillaceae</taxon>
        <taxon>Salsuginibacillus</taxon>
    </lineage>
</organism>
<evidence type="ECO:0000256" key="4">
    <source>
        <dbReference type="ARBA" id="ARBA00022679"/>
    </source>
</evidence>
<keyword evidence="3" id="KW-0028">Amino-acid biosynthesis</keyword>
<dbReference type="PIRSF" id="PIRSF000521">
    <property type="entry name" value="Transaminase_4ab_Lys_Orn"/>
    <property type="match status" value="1"/>
</dbReference>
<comment type="caution">
    <text evidence="7">The sequence shown here is derived from an EMBL/GenBank/DDBJ whole genome shotgun (WGS) entry which is preliminary data.</text>
</comment>
<dbReference type="InterPro" id="IPR015421">
    <property type="entry name" value="PyrdxlP-dep_Trfase_major"/>
</dbReference>
<dbReference type="EMBL" id="PYAV01000002">
    <property type="protein sequence ID" value="PSL50939.1"/>
    <property type="molecule type" value="Genomic_DNA"/>
</dbReference>
<dbReference type="CDD" id="cd00610">
    <property type="entry name" value="OAT_like"/>
    <property type="match status" value="1"/>
</dbReference>
<dbReference type="GO" id="GO:0008483">
    <property type="term" value="F:transaminase activity"/>
    <property type="evidence" value="ECO:0007669"/>
    <property type="project" value="UniProtKB-KW"/>
</dbReference>
<dbReference type="PANTHER" id="PTHR11986:SF79">
    <property type="entry name" value="ACETYLORNITHINE AMINOTRANSFERASE, MITOCHONDRIAL"/>
    <property type="match status" value="1"/>
</dbReference>
<dbReference type="InterPro" id="IPR015424">
    <property type="entry name" value="PyrdxlP-dep_Trfase"/>
</dbReference>
<dbReference type="SUPFAM" id="SSF53383">
    <property type="entry name" value="PLP-dependent transferases"/>
    <property type="match status" value="1"/>
</dbReference>
<name>A0A2P8HXH9_9BACI</name>
<protein>
    <submittedName>
        <fullName evidence="7">Acetylornithine aminotransferase</fullName>
    </submittedName>
</protein>
<evidence type="ECO:0000313" key="7">
    <source>
        <dbReference type="EMBL" id="PSL50939.1"/>
    </source>
</evidence>
<dbReference type="InterPro" id="IPR005814">
    <property type="entry name" value="Aminotrans_3"/>
</dbReference>
<dbReference type="NCBIfam" id="NF002325">
    <property type="entry name" value="PRK01278.1"/>
    <property type="match status" value="1"/>
</dbReference>
<evidence type="ECO:0000313" key="8">
    <source>
        <dbReference type="Proteomes" id="UP000242310"/>
    </source>
</evidence>
<dbReference type="InterPro" id="IPR004636">
    <property type="entry name" value="AcOrn/SuccOrn_fam"/>
</dbReference>
<keyword evidence="8" id="KW-1185">Reference proteome</keyword>
<dbReference type="FunFam" id="3.40.640.10:FF:000004">
    <property type="entry name" value="Acetylornithine aminotransferase"/>
    <property type="match status" value="1"/>
</dbReference>
<gene>
    <name evidence="7" type="ORF">B0H94_102216</name>
</gene>
<dbReference type="PANTHER" id="PTHR11986">
    <property type="entry name" value="AMINOTRANSFERASE CLASS III"/>
    <property type="match status" value="1"/>
</dbReference>
<keyword evidence="5 6" id="KW-0663">Pyridoxal phosphate</keyword>
<evidence type="ECO:0000256" key="6">
    <source>
        <dbReference type="RuleBase" id="RU003560"/>
    </source>
</evidence>
<dbReference type="RefSeq" id="WP_106587654.1">
    <property type="nucleotide sequence ID" value="NZ_PYAV01000002.1"/>
</dbReference>
<dbReference type="GO" id="GO:0006526">
    <property type="term" value="P:L-arginine biosynthetic process"/>
    <property type="evidence" value="ECO:0007669"/>
    <property type="project" value="UniProtKB-ARBA"/>
</dbReference>